<dbReference type="InterPro" id="IPR017853">
    <property type="entry name" value="GH"/>
</dbReference>
<dbReference type="AlphaFoldDB" id="A0A6V7QM25"/>
<dbReference type="PANTHER" id="PTHR30620">
    <property type="entry name" value="PERIPLASMIC BETA-GLUCOSIDASE-RELATED"/>
    <property type="match status" value="1"/>
</dbReference>
<accession>A0A6V7QM25</accession>
<dbReference type="Gene3D" id="3.20.20.300">
    <property type="entry name" value="Glycoside hydrolase, family 3, N-terminal domain"/>
    <property type="match status" value="1"/>
</dbReference>
<evidence type="ECO:0000256" key="1">
    <source>
        <dbReference type="ARBA" id="ARBA00022801"/>
    </source>
</evidence>
<dbReference type="InterPro" id="IPR051915">
    <property type="entry name" value="Cellulose_Degrad_GH3"/>
</dbReference>
<dbReference type="PANTHER" id="PTHR30620:SF33">
    <property type="entry name" value="BETA-D-GLUCAN EXOHYDROLASE-LIKE PROTEIN-RELATED"/>
    <property type="match status" value="1"/>
</dbReference>
<gene>
    <name evidence="2" type="ORF">CB5_LOCUS27461</name>
</gene>
<dbReference type="SUPFAM" id="SSF51445">
    <property type="entry name" value="(Trans)glycosidases"/>
    <property type="match status" value="1"/>
</dbReference>
<keyword evidence="1" id="KW-0378">Hydrolase</keyword>
<dbReference type="GO" id="GO:0008422">
    <property type="term" value="F:beta-glucosidase activity"/>
    <property type="evidence" value="ECO:0007669"/>
    <property type="project" value="TreeGrafter"/>
</dbReference>
<reference evidence="2" key="1">
    <citation type="submission" date="2020-07" db="EMBL/GenBank/DDBJ databases">
        <authorList>
            <person name="Lin J."/>
        </authorList>
    </citation>
    <scope>NUCLEOTIDE SEQUENCE</scope>
</reference>
<organism evidence="2">
    <name type="scientific">Ananas comosus var. bracteatus</name>
    <name type="common">red pineapple</name>
    <dbReference type="NCBI Taxonomy" id="296719"/>
    <lineage>
        <taxon>Eukaryota</taxon>
        <taxon>Viridiplantae</taxon>
        <taxon>Streptophyta</taxon>
        <taxon>Embryophyta</taxon>
        <taxon>Tracheophyta</taxon>
        <taxon>Spermatophyta</taxon>
        <taxon>Magnoliopsida</taxon>
        <taxon>Liliopsida</taxon>
        <taxon>Poales</taxon>
        <taxon>Bromeliaceae</taxon>
        <taxon>Bromelioideae</taxon>
        <taxon>Ananas</taxon>
    </lineage>
</organism>
<evidence type="ECO:0000313" key="2">
    <source>
        <dbReference type="EMBL" id="CAD1844250.1"/>
    </source>
</evidence>
<protein>
    <submittedName>
        <fullName evidence="2">Uncharacterized protein</fullName>
    </submittedName>
</protein>
<dbReference type="EMBL" id="LR862137">
    <property type="protein sequence ID" value="CAD1844250.1"/>
    <property type="molecule type" value="Genomic_DNA"/>
</dbReference>
<sequence length="116" mass="12052">MQVELCVVSPIALASLIIGSILNAGGSSPPLTAGVASTSASNWADMVDAMQQWALTSRLSIPIIYSADAVHGHNNLFGATIHNHNNLFGTTIFPHNVAFGATKSTSNRSPSPQSHA</sequence>
<name>A0A6V7QM25_ANACO</name>
<dbReference type="InterPro" id="IPR036962">
    <property type="entry name" value="Glyco_hydro_3_N_sf"/>
</dbReference>
<proteinExistence type="predicted"/>
<dbReference type="GO" id="GO:0009251">
    <property type="term" value="P:glucan catabolic process"/>
    <property type="evidence" value="ECO:0007669"/>
    <property type="project" value="TreeGrafter"/>
</dbReference>